<organism evidence="2 3">
    <name type="scientific">Mitosporidium daphniae</name>
    <dbReference type="NCBI Taxonomy" id="1485682"/>
    <lineage>
        <taxon>Eukaryota</taxon>
        <taxon>Fungi</taxon>
        <taxon>Fungi incertae sedis</taxon>
        <taxon>Microsporidia</taxon>
        <taxon>Mitosporidium</taxon>
    </lineage>
</organism>
<dbReference type="RefSeq" id="XP_013236751.1">
    <property type="nucleotide sequence ID" value="XM_013381297.1"/>
</dbReference>
<feature type="region of interest" description="Disordered" evidence="1">
    <location>
        <begin position="72"/>
        <end position="94"/>
    </location>
</feature>
<dbReference type="GeneID" id="25260793"/>
<dbReference type="VEuPathDB" id="MicrosporidiaDB:DI09_77p140"/>
<feature type="compositionally biased region" description="Pro residues" evidence="1">
    <location>
        <begin position="78"/>
        <end position="87"/>
    </location>
</feature>
<evidence type="ECO:0000313" key="3">
    <source>
        <dbReference type="Proteomes" id="UP000029725"/>
    </source>
</evidence>
<dbReference type="HOGENOM" id="CLU_466980_0_0_1"/>
<dbReference type="OrthoDB" id="74835at2759"/>
<comment type="caution">
    <text evidence="2">The sequence shown here is derived from an EMBL/GenBank/DDBJ whole genome shotgun (WGS) entry which is preliminary data.</text>
</comment>
<reference evidence="2 3" key="1">
    <citation type="submission" date="2014-04" db="EMBL/GenBank/DDBJ databases">
        <title>A new species of microsporidia sheds light on the evolution of extreme parasitism.</title>
        <authorList>
            <person name="Haag K.L."/>
            <person name="James T.Y."/>
            <person name="Larsson R."/>
            <person name="Schaer T.M."/>
            <person name="Refardt D."/>
            <person name="Pombert J.-F."/>
            <person name="Ebert D."/>
        </authorList>
    </citation>
    <scope>NUCLEOTIDE SEQUENCE [LARGE SCALE GENOMIC DNA]</scope>
    <source>
        <strain evidence="2 3">UGP3</strain>
        <tissue evidence="2">Spores</tissue>
    </source>
</reference>
<keyword evidence="3" id="KW-1185">Reference proteome</keyword>
<keyword evidence="2" id="KW-0413">Isomerase</keyword>
<dbReference type="GO" id="GO:0016853">
    <property type="term" value="F:isomerase activity"/>
    <property type="evidence" value="ECO:0007669"/>
    <property type="project" value="UniProtKB-KW"/>
</dbReference>
<dbReference type="AlphaFoldDB" id="A0A098VNH0"/>
<protein>
    <submittedName>
        <fullName evidence="2">DNA topoisomerase 2-associated protein Pat1</fullName>
    </submittedName>
</protein>
<evidence type="ECO:0000256" key="1">
    <source>
        <dbReference type="SAM" id="MobiDB-lite"/>
    </source>
</evidence>
<dbReference type="Proteomes" id="UP000029725">
    <property type="component" value="Unassembled WGS sequence"/>
</dbReference>
<accession>A0A098VNH0</accession>
<sequence>MSKKHSKLDSLFSSMQSDEQLRSPNVEDISDVSCISFRGDQLFHPKSTLSTPPGLAPISFHSAEPAKIKYHSHSKFASPPPGFPPNSGPNNENMQSASILELSDHMKSLLSKKDTSFKEPCTPPDISSDSISTGIINECLNDLLGRKNLHNGLELPTSDKPYWLMTDREVRHIWRISMTPVISALCKSPCNVNSSRDHFLAENPNLFLDKEGRIEYPRDYTGDDFYFAQYAPKKSADKKELPKVAGNLLFPSTATTRFGRRTFREPTISNEVHLKSILPHVPKLASRGEKVVDGALGKISLNSLRRPKQSISIDSMPVSSPPKLVENNSFSKMVSLSMAEKVYQALNKSAGEKDLLALIADPHSLLSLVQTPKGKRSIPLIISALSSPTSVECSSSLFSIFQTILCNLCLFLSSMSTSHLQHENYIKDDNAAVVESILTPFVSFLTQLSVPEMFELCKKIAIQPGLSQIISHSKAGGANFHAFEDTWNQVAESLFNSLCISFPAMLSPSSSPFPQTEDDLFYAWQFLALLSAHISSANCHTLVNVLRDPILSAANSGSPEPIRNVNLLLNMIGLDASQLAQKSK</sequence>
<name>A0A098VNH0_9MICR</name>
<feature type="region of interest" description="Disordered" evidence="1">
    <location>
        <begin position="1"/>
        <end position="25"/>
    </location>
</feature>
<dbReference type="EMBL" id="JMKJ01000587">
    <property type="protein sequence ID" value="KGG50324.1"/>
    <property type="molecule type" value="Genomic_DNA"/>
</dbReference>
<evidence type="ECO:0000313" key="2">
    <source>
        <dbReference type="EMBL" id="KGG50324.1"/>
    </source>
</evidence>
<gene>
    <name evidence="2" type="ORF">DI09_77p140</name>
</gene>
<proteinExistence type="predicted"/>